<dbReference type="RefSeq" id="WP_307869583.1">
    <property type="nucleotide sequence ID" value="NZ_JAGGMR010000001.1"/>
</dbReference>
<reference evidence="3 4" key="1">
    <citation type="submission" date="2021-03" db="EMBL/GenBank/DDBJ databases">
        <title>Sequencing the genomes of 1000 actinobacteria strains.</title>
        <authorList>
            <person name="Klenk H.-P."/>
        </authorList>
    </citation>
    <scope>NUCLEOTIDE SEQUENCE [LARGE SCALE GENOMIC DNA]</scope>
    <source>
        <strain evidence="3 4">DSM 45516</strain>
    </source>
</reference>
<dbReference type="PANTHER" id="PTHR34219">
    <property type="entry name" value="IRON-REGULATED INNER MEMBRANE PROTEIN-RELATED"/>
    <property type="match status" value="1"/>
</dbReference>
<keyword evidence="2" id="KW-1133">Transmembrane helix</keyword>
<dbReference type="PANTHER" id="PTHR34219:SF1">
    <property type="entry name" value="PEPSY DOMAIN-CONTAINING PROTEIN"/>
    <property type="match status" value="1"/>
</dbReference>
<evidence type="ECO:0000313" key="3">
    <source>
        <dbReference type="EMBL" id="MBP2189542.1"/>
    </source>
</evidence>
<feature type="transmembrane region" description="Helical" evidence="2">
    <location>
        <begin position="230"/>
        <end position="251"/>
    </location>
</feature>
<feature type="compositionally biased region" description="Low complexity" evidence="1">
    <location>
        <begin position="1"/>
        <end position="13"/>
    </location>
</feature>
<dbReference type="Pfam" id="PF03929">
    <property type="entry name" value="PepSY_TM"/>
    <property type="match status" value="1"/>
</dbReference>
<proteinExistence type="predicted"/>
<evidence type="ECO:0000313" key="4">
    <source>
        <dbReference type="Proteomes" id="UP001519325"/>
    </source>
</evidence>
<accession>A0ABS4QCX1</accession>
<keyword evidence="2" id="KW-0812">Transmembrane</keyword>
<protein>
    <submittedName>
        <fullName evidence="3">Iron-regulated membrane protein</fullName>
    </submittedName>
</protein>
<feature type="transmembrane region" description="Helical" evidence="2">
    <location>
        <begin position="460"/>
        <end position="478"/>
    </location>
</feature>
<comment type="caution">
    <text evidence="3">The sequence shown here is derived from an EMBL/GenBank/DDBJ whole genome shotgun (WGS) entry which is preliminary data.</text>
</comment>
<feature type="transmembrane region" description="Helical" evidence="2">
    <location>
        <begin position="174"/>
        <end position="195"/>
    </location>
</feature>
<dbReference type="Proteomes" id="UP001519325">
    <property type="component" value="Unassembled WGS sequence"/>
</dbReference>
<feature type="region of interest" description="Disordered" evidence="1">
    <location>
        <begin position="269"/>
        <end position="300"/>
    </location>
</feature>
<gene>
    <name evidence="3" type="ORF">BJ987_002443</name>
</gene>
<name>A0ABS4QCX1_9NOCA</name>
<feature type="transmembrane region" description="Helical" evidence="2">
    <location>
        <begin position="395"/>
        <end position="413"/>
    </location>
</feature>
<organism evidence="3 4">
    <name type="scientific">Nocardia goodfellowii</name>
    <dbReference type="NCBI Taxonomy" id="882446"/>
    <lineage>
        <taxon>Bacteria</taxon>
        <taxon>Bacillati</taxon>
        <taxon>Actinomycetota</taxon>
        <taxon>Actinomycetes</taxon>
        <taxon>Mycobacteriales</taxon>
        <taxon>Nocardiaceae</taxon>
        <taxon>Nocardia</taxon>
    </lineage>
</organism>
<keyword evidence="2" id="KW-0472">Membrane</keyword>
<keyword evidence="4" id="KW-1185">Reference proteome</keyword>
<dbReference type="InterPro" id="IPR005625">
    <property type="entry name" value="PepSY-ass_TM"/>
</dbReference>
<dbReference type="EMBL" id="JAGGMR010000001">
    <property type="protein sequence ID" value="MBP2189542.1"/>
    <property type="molecule type" value="Genomic_DNA"/>
</dbReference>
<evidence type="ECO:0000256" key="2">
    <source>
        <dbReference type="SAM" id="Phobius"/>
    </source>
</evidence>
<evidence type="ECO:0000256" key="1">
    <source>
        <dbReference type="SAM" id="MobiDB-lite"/>
    </source>
</evidence>
<feature type="transmembrane region" description="Helical" evidence="2">
    <location>
        <begin position="37"/>
        <end position="61"/>
    </location>
</feature>
<feature type="compositionally biased region" description="Polar residues" evidence="1">
    <location>
        <begin position="269"/>
        <end position="282"/>
    </location>
</feature>
<feature type="region of interest" description="Disordered" evidence="1">
    <location>
        <begin position="1"/>
        <end position="26"/>
    </location>
</feature>
<feature type="compositionally biased region" description="Basic and acidic residues" evidence="1">
    <location>
        <begin position="287"/>
        <end position="300"/>
    </location>
</feature>
<sequence>MLTTETPPADTSASPPPPAGSRTPATRNGLQALAMRLHFYAGVFVAPFILIAAVTGALYAISPTLENFTSKDLLRVEPQGRPKPLSEQVGAAVATRPDLALVAVSPAPGATDTTRVIFHDPALGESERRAVFVDPYTARPVGDSVVYGSSGALPLRTWIDQLHRSVHLGETGRLYAELAASWLWIIALAGLVLWIRRVRGRRARNSAAWLLRPDRTKHGRAATMNWHGALGLWTLPVLLLIAATGLTWSTYAGANVTELRERLSWVTPSVSASLPGSPTPATASGGEHQHAGHEMPKPADPEQRIGQLDTVYAVARANGVTQGSEIGIPSESAQAFTIKERRLPGTYTVDSIAVDGRTGQVTDRLGYADWPLMAKLSNWGIAFHMGLLFGLPNQLLLLAAMLGLIVVICYGYRMWWQRRPTRGGAAFGRAPRRGVLRTTSPWITVPLGVAAVAIGWCVPLVGLSLIAFLIVDVLVGLAQRNRSTAV</sequence>
<feature type="transmembrane region" description="Helical" evidence="2">
    <location>
        <begin position="434"/>
        <end position="454"/>
    </location>
</feature>